<accession>A0A0W8BX05</accession>
<evidence type="ECO:0000313" key="1">
    <source>
        <dbReference type="EMBL" id="KUF76289.1"/>
    </source>
</evidence>
<evidence type="ECO:0000313" key="2">
    <source>
        <dbReference type="Proteomes" id="UP000052943"/>
    </source>
</evidence>
<protein>
    <recommendedName>
        <fullName evidence="3">MULE transposase domain-containing protein</fullName>
    </recommendedName>
</protein>
<reference evidence="1 2" key="1">
    <citation type="submission" date="2015-11" db="EMBL/GenBank/DDBJ databases">
        <title>Genomes and virulence difference between two physiological races of Phytophthora nicotianae.</title>
        <authorList>
            <person name="Liu H."/>
            <person name="Ma X."/>
            <person name="Yu H."/>
            <person name="Fang D."/>
            <person name="Li Y."/>
            <person name="Wang X."/>
            <person name="Wang W."/>
            <person name="Dong Y."/>
            <person name="Xiao B."/>
        </authorList>
    </citation>
    <scope>NUCLEOTIDE SEQUENCE [LARGE SCALE GENOMIC DNA]</scope>
    <source>
        <strain evidence="2">race 0</strain>
    </source>
</reference>
<name>A0A0W8BX05_PHYNI</name>
<sequence length="357" mass="41726">MPPKQKWILLYVENEVTKYRWENFCCSAVYAVKSMLFIVCPGDHEMTERRLRCQSPTCEDAARPQKCLVTWKVHHCDKSSTWRIFTSYHSHARGTLPCDVAPKPRVTPQMKEYIQRMDDSSVPSRLFWSNMLRAPDIPVPALGFPSYAQVQRRHNCWLQGSKNSIKRVRELALQEKEPFLIFHLDASFKLSDIGYPVITCGFTDRRRIYHLASVFIVSQRTQREYYEVIGSFLGIFYERMGTNLRIDAVMGDAEAAQLNGLIELIDFQSSSYLMCFFSCTLQCSQTYQTSTRMRSSYRVLWHSRHALHSELRTSCRGMEACIERVASLSTFPSYFDKQWISSSFWLWQIFHSVADMR</sequence>
<dbReference type="AlphaFoldDB" id="A0A0W8BX05"/>
<dbReference type="OrthoDB" id="166868at2759"/>
<dbReference type="EMBL" id="LNFO01005838">
    <property type="protein sequence ID" value="KUF76289.1"/>
    <property type="molecule type" value="Genomic_DNA"/>
</dbReference>
<organism evidence="1 2">
    <name type="scientific">Phytophthora nicotianae</name>
    <name type="common">Potato buckeye rot agent</name>
    <name type="synonym">Phytophthora parasitica</name>
    <dbReference type="NCBI Taxonomy" id="4792"/>
    <lineage>
        <taxon>Eukaryota</taxon>
        <taxon>Sar</taxon>
        <taxon>Stramenopiles</taxon>
        <taxon>Oomycota</taxon>
        <taxon>Peronosporomycetes</taxon>
        <taxon>Peronosporales</taxon>
        <taxon>Peronosporaceae</taxon>
        <taxon>Phytophthora</taxon>
    </lineage>
</organism>
<evidence type="ECO:0008006" key="3">
    <source>
        <dbReference type="Google" id="ProtNLM"/>
    </source>
</evidence>
<gene>
    <name evidence="1" type="ORF">AM587_10004321</name>
</gene>
<comment type="caution">
    <text evidence="1">The sequence shown here is derived from an EMBL/GenBank/DDBJ whole genome shotgun (WGS) entry which is preliminary data.</text>
</comment>
<proteinExistence type="predicted"/>
<dbReference type="Proteomes" id="UP000052943">
    <property type="component" value="Unassembled WGS sequence"/>
</dbReference>